<proteinExistence type="predicted"/>
<dbReference type="EMBL" id="OZ035827">
    <property type="protein sequence ID" value="CAL1605396.1"/>
    <property type="molecule type" value="Genomic_DNA"/>
</dbReference>
<evidence type="ECO:0000313" key="2">
    <source>
        <dbReference type="EMBL" id="CAL1605396.1"/>
    </source>
</evidence>
<organism evidence="2 3">
    <name type="scientific">Knipowitschia caucasica</name>
    <name type="common">Caucasian dwarf goby</name>
    <name type="synonym">Pomatoschistus caucasicus</name>
    <dbReference type="NCBI Taxonomy" id="637954"/>
    <lineage>
        <taxon>Eukaryota</taxon>
        <taxon>Metazoa</taxon>
        <taxon>Chordata</taxon>
        <taxon>Craniata</taxon>
        <taxon>Vertebrata</taxon>
        <taxon>Euteleostomi</taxon>
        <taxon>Actinopterygii</taxon>
        <taxon>Neopterygii</taxon>
        <taxon>Teleostei</taxon>
        <taxon>Neoteleostei</taxon>
        <taxon>Acanthomorphata</taxon>
        <taxon>Gobiaria</taxon>
        <taxon>Gobiiformes</taxon>
        <taxon>Gobioidei</taxon>
        <taxon>Gobiidae</taxon>
        <taxon>Gobiinae</taxon>
        <taxon>Knipowitschia</taxon>
    </lineage>
</organism>
<keyword evidence="3" id="KW-1185">Reference proteome</keyword>
<protein>
    <submittedName>
        <fullName evidence="2">Uncharacterized protein</fullName>
    </submittedName>
</protein>
<reference evidence="2 3" key="1">
    <citation type="submission" date="2024-04" db="EMBL/GenBank/DDBJ databases">
        <authorList>
            <person name="Waldvogel A.-M."/>
            <person name="Schoenle A."/>
        </authorList>
    </citation>
    <scope>NUCLEOTIDE SEQUENCE [LARGE SCALE GENOMIC DNA]</scope>
</reference>
<accession>A0AAV2LWF7</accession>
<evidence type="ECO:0000313" key="3">
    <source>
        <dbReference type="Proteomes" id="UP001497482"/>
    </source>
</evidence>
<gene>
    <name evidence="2" type="ORF">KC01_LOCUS32787</name>
</gene>
<evidence type="ECO:0000256" key="1">
    <source>
        <dbReference type="SAM" id="MobiDB-lite"/>
    </source>
</evidence>
<feature type="region of interest" description="Disordered" evidence="1">
    <location>
        <begin position="59"/>
        <end position="110"/>
    </location>
</feature>
<name>A0AAV2LWF7_KNICA</name>
<dbReference type="Proteomes" id="UP001497482">
    <property type="component" value="Chromosome 5"/>
</dbReference>
<sequence>MWRRGPYTQTDVEERPLHTDRCGGEALTHRQMWRRGPYTQTDVEERPLHTDRCGGEALTHRQMWRRGPYTQTDVKERPSHLQGVSSPGSEPLETAQVKSVKGVGGRECGK</sequence>
<dbReference type="AlphaFoldDB" id="A0AAV2LWF7"/>